<dbReference type="FunFam" id="3.20.10.10:FF:000002">
    <property type="entry name" value="D-alanine aminotransferase"/>
    <property type="match status" value="1"/>
</dbReference>
<sequence>MDRPLILSPEEIYRRLCEQSYNYHSKYLAMYSSWFGGIVRDPSFMLMPIDDHMVHRGDGVFEVFKCVGGRLYLVNQHLDRLERSAAVAELKIPMSRQELLEVVKQTVLSAGEKNCLIRLFVSRGPGGFSARPSESIGSQVYIVVTTIPQHPKEHYAKGVKVKTSRIPMKPPFFASVKSCNYLPNVLMSKEAEEEGVEFTISVDERGNIGEGPTENIGIITTDYAFLVPRFNKVLRGITISRMMELAGELIKAKVLSHIGEADIPLEEAYRAQEVMMFGTTFDVLPVVRFNNKKIGNGQPGPFYKKFLKLLREDMSTDSEVTLKIYD</sequence>
<dbReference type="GO" id="GO:0003824">
    <property type="term" value="F:catalytic activity"/>
    <property type="evidence" value="ECO:0007669"/>
    <property type="project" value="InterPro"/>
</dbReference>
<dbReference type="GO" id="GO:0008652">
    <property type="term" value="P:amino acid biosynthetic process"/>
    <property type="evidence" value="ECO:0007669"/>
    <property type="project" value="UniProtKB-ARBA"/>
</dbReference>
<dbReference type="AlphaFoldDB" id="A0A7C0WVR4"/>
<dbReference type="InterPro" id="IPR036038">
    <property type="entry name" value="Aminotransferase-like"/>
</dbReference>
<dbReference type="EMBL" id="DQZW01000218">
    <property type="protein sequence ID" value="HDL90165.1"/>
    <property type="molecule type" value="Genomic_DNA"/>
</dbReference>
<name>A0A7C0WVR4_9BACT</name>
<dbReference type="Gene3D" id="3.20.10.10">
    <property type="entry name" value="D-amino Acid Aminotransferase, subunit A, domain 2"/>
    <property type="match status" value="1"/>
</dbReference>
<reference evidence="4" key="1">
    <citation type="journal article" date="2020" name="mSystems">
        <title>Genome- and Community-Level Interaction Insights into Carbon Utilization and Element Cycling Functions of Hydrothermarchaeota in Hydrothermal Sediment.</title>
        <authorList>
            <person name="Zhou Z."/>
            <person name="Liu Y."/>
            <person name="Xu W."/>
            <person name="Pan J."/>
            <person name="Luo Z.H."/>
            <person name="Li M."/>
        </authorList>
    </citation>
    <scope>NUCLEOTIDE SEQUENCE [LARGE SCALE GENOMIC DNA]</scope>
    <source>
        <strain evidence="4">HyVt-19</strain>
    </source>
</reference>
<evidence type="ECO:0000313" key="4">
    <source>
        <dbReference type="EMBL" id="HDL90165.1"/>
    </source>
</evidence>
<proteinExistence type="inferred from homology"/>
<dbReference type="InterPro" id="IPR050571">
    <property type="entry name" value="Class-IV_PLP-Dep_Aminotrnsfr"/>
</dbReference>
<dbReference type="GO" id="GO:0046394">
    <property type="term" value="P:carboxylic acid biosynthetic process"/>
    <property type="evidence" value="ECO:0007669"/>
    <property type="project" value="UniProtKB-ARBA"/>
</dbReference>
<protein>
    <submittedName>
        <fullName evidence="4">Peptidase</fullName>
    </submittedName>
</protein>
<gene>
    <name evidence="4" type="ORF">ENG14_04610</name>
</gene>
<dbReference type="InterPro" id="IPR001544">
    <property type="entry name" value="Aminotrans_IV"/>
</dbReference>
<dbReference type="Pfam" id="PF01063">
    <property type="entry name" value="Aminotran_4"/>
    <property type="match status" value="1"/>
</dbReference>
<keyword evidence="3" id="KW-0663">Pyridoxal phosphate</keyword>
<dbReference type="CDD" id="cd00449">
    <property type="entry name" value="PLPDE_IV"/>
    <property type="match status" value="1"/>
</dbReference>
<dbReference type="SUPFAM" id="SSF56752">
    <property type="entry name" value="D-aminoacid aminotransferase-like PLP-dependent enzymes"/>
    <property type="match status" value="1"/>
</dbReference>
<accession>A0A7C0WVR4</accession>
<evidence type="ECO:0000256" key="3">
    <source>
        <dbReference type="ARBA" id="ARBA00022898"/>
    </source>
</evidence>
<evidence type="ECO:0000256" key="2">
    <source>
        <dbReference type="ARBA" id="ARBA00009320"/>
    </source>
</evidence>
<comment type="similarity">
    <text evidence="2">Belongs to the class-IV pyridoxal-phosphate-dependent aminotransferase family.</text>
</comment>
<comment type="caution">
    <text evidence="4">The sequence shown here is derived from an EMBL/GenBank/DDBJ whole genome shotgun (WGS) entry which is preliminary data.</text>
</comment>
<dbReference type="Proteomes" id="UP000886355">
    <property type="component" value="Unassembled WGS sequence"/>
</dbReference>
<organism evidence="4">
    <name type="scientific">Thermodesulforhabdus norvegica</name>
    <dbReference type="NCBI Taxonomy" id="39841"/>
    <lineage>
        <taxon>Bacteria</taxon>
        <taxon>Pseudomonadati</taxon>
        <taxon>Thermodesulfobacteriota</taxon>
        <taxon>Syntrophobacteria</taxon>
        <taxon>Syntrophobacterales</taxon>
        <taxon>Thermodesulforhabdaceae</taxon>
        <taxon>Thermodesulforhabdus</taxon>
    </lineage>
</organism>
<dbReference type="InterPro" id="IPR043132">
    <property type="entry name" value="BCAT-like_C"/>
</dbReference>
<evidence type="ECO:0000256" key="1">
    <source>
        <dbReference type="ARBA" id="ARBA00001933"/>
    </source>
</evidence>
<comment type="cofactor">
    <cofactor evidence="1">
        <name>pyridoxal 5'-phosphate</name>
        <dbReference type="ChEBI" id="CHEBI:597326"/>
    </cofactor>
</comment>
<dbReference type="InterPro" id="IPR043131">
    <property type="entry name" value="BCAT-like_N"/>
</dbReference>
<dbReference type="Gene3D" id="3.30.470.10">
    <property type="match status" value="1"/>
</dbReference>
<dbReference type="PANTHER" id="PTHR42743">
    <property type="entry name" value="AMINO-ACID AMINOTRANSFERASE"/>
    <property type="match status" value="1"/>
</dbReference>
<dbReference type="PANTHER" id="PTHR42743:SF22">
    <property type="entry name" value="D-AMINO-ACID TRANSAMINASE, CHLOROPLASTIC"/>
    <property type="match status" value="1"/>
</dbReference>